<evidence type="ECO:0000256" key="1">
    <source>
        <dbReference type="ARBA" id="ARBA00022723"/>
    </source>
</evidence>
<dbReference type="PROSITE" id="PS50865">
    <property type="entry name" value="ZF_MYND_2"/>
    <property type="match status" value="1"/>
</dbReference>
<keyword evidence="2 4" id="KW-0863">Zinc-finger</keyword>
<dbReference type="PANTHER" id="PTHR12197">
    <property type="entry name" value="HISTONE-LYSINE N-METHYLTRANSFERASE SMYD"/>
    <property type="match status" value="1"/>
</dbReference>
<dbReference type="GO" id="GO:0008270">
    <property type="term" value="F:zinc ion binding"/>
    <property type="evidence" value="ECO:0007669"/>
    <property type="project" value="UniProtKB-KW"/>
</dbReference>
<organism evidence="6 7">
    <name type="scientific">Cotesia glomerata</name>
    <name type="common">Lepidopteran parasitic wasp</name>
    <name type="synonym">Apanteles glomeratus</name>
    <dbReference type="NCBI Taxonomy" id="32391"/>
    <lineage>
        <taxon>Eukaryota</taxon>
        <taxon>Metazoa</taxon>
        <taxon>Ecdysozoa</taxon>
        <taxon>Arthropoda</taxon>
        <taxon>Hexapoda</taxon>
        <taxon>Insecta</taxon>
        <taxon>Pterygota</taxon>
        <taxon>Neoptera</taxon>
        <taxon>Endopterygota</taxon>
        <taxon>Hymenoptera</taxon>
        <taxon>Apocrita</taxon>
        <taxon>Ichneumonoidea</taxon>
        <taxon>Braconidae</taxon>
        <taxon>Microgastrinae</taxon>
        <taxon>Cotesia</taxon>
    </lineage>
</organism>
<evidence type="ECO:0000256" key="2">
    <source>
        <dbReference type="ARBA" id="ARBA00022771"/>
    </source>
</evidence>
<dbReference type="EMBL" id="JAHXZJ010001864">
    <property type="protein sequence ID" value="KAH0550734.1"/>
    <property type="molecule type" value="Genomic_DNA"/>
</dbReference>
<dbReference type="SUPFAM" id="SSF82199">
    <property type="entry name" value="SET domain"/>
    <property type="match status" value="1"/>
</dbReference>
<dbReference type="InterPro" id="IPR050869">
    <property type="entry name" value="H3K4_H4K5_MeTrfase"/>
</dbReference>
<dbReference type="GO" id="GO:0005634">
    <property type="term" value="C:nucleus"/>
    <property type="evidence" value="ECO:0007669"/>
    <property type="project" value="TreeGrafter"/>
</dbReference>
<evidence type="ECO:0000256" key="3">
    <source>
        <dbReference type="ARBA" id="ARBA00022833"/>
    </source>
</evidence>
<comment type="caution">
    <text evidence="6">The sequence shown here is derived from an EMBL/GenBank/DDBJ whole genome shotgun (WGS) entry which is preliminary data.</text>
</comment>
<dbReference type="PANTHER" id="PTHR12197:SF251">
    <property type="entry name" value="EG:BACR7C10.4 PROTEIN"/>
    <property type="match status" value="1"/>
</dbReference>
<gene>
    <name evidence="6" type="ORF">KQX54_020653</name>
</gene>
<name>A0AAV7IJY0_COTGL</name>
<dbReference type="SUPFAM" id="SSF144232">
    <property type="entry name" value="HIT/MYND zinc finger-like"/>
    <property type="match status" value="1"/>
</dbReference>
<evidence type="ECO:0000313" key="7">
    <source>
        <dbReference type="Proteomes" id="UP000826195"/>
    </source>
</evidence>
<dbReference type="InterPro" id="IPR046341">
    <property type="entry name" value="SET_dom_sf"/>
</dbReference>
<accession>A0AAV7IJY0</accession>
<protein>
    <recommendedName>
        <fullName evidence="5">MYND-type domain-containing protein</fullName>
    </recommendedName>
</protein>
<dbReference type="AlphaFoldDB" id="A0AAV7IJY0"/>
<dbReference type="Gene3D" id="1.10.220.160">
    <property type="match status" value="1"/>
</dbReference>
<evidence type="ECO:0000259" key="5">
    <source>
        <dbReference type="PROSITE" id="PS50865"/>
    </source>
</evidence>
<reference evidence="6 7" key="1">
    <citation type="journal article" date="2021" name="J. Hered.">
        <title>A chromosome-level genome assembly of the parasitoid wasp, Cotesia glomerata (Hymenoptera: Braconidae).</title>
        <authorList>
            <person name="Pinto B.J."/>
            <person name="Weis J.J."/>
            <person name="Gamble T."/>
            <person name="Ode P.J."/>
            <person name="Paul R."/>
            <person name="Zaspel J.M."/>
        </authorList>
    </citation>
    <scope>NUCLEOTIDE SEQUENCE [LARGE SCALE GENOMIC DNA]</scope>
    <source>
        <strain evidence="6">CgM1</strain>
    </source>
</reference>
<dbReference type="InterPro" id="IPR011990">
    <property type="entry name" value="TPR-like_helical_dom_sf"/>
</dbReference>
<evidence type="ECO:0000313" key="6">
    <source>
        <dbReference type="EMBL" id="KAH0550734.1"/>
    </source>
</evidence>
<evidence type="ECO:0000256" key="4">
    <source>
        <dbReference type="PROSITE-ProRule" id="PRU00134"/>
    </source>
</evidence>
<keyword evidence="3" id="KW-0862">Zinc</keyword>
<sequence>MKMACTAQANGSIKNLKKGTTIITAEPFVFILGSLHRKERCDYCFNSGKISRCSGCQFVYYCSKNCQKKGWLIHKVECPSIKRVSPRIVPDAARMLARIIIKLNQGAKNERGYYTDTKYRTFNDLMSHEESIKKNIKKMEHFTSLSMVLLEFLPKEIIPEPRELLRIFGRMSVNSFNILDTDMTSLGVGIYLGPSILDHSCKPNATAIFEGTKLLIRTLCDLESLDWSKIFITYIDLLKDTKTRREELNQSYFFWCECERCNTPETIEISAACPNKKCTNPCSPMLVKCDKCGEEITDEFVDKFNEVCELSLYQLDKMQSTAYLDASRMCLEKQDGVVHPYNLVAVRTLENAVAAAVDLERWKEAEIYASKLIPKYLYYYGNSHPMTAQMYFSWGKLLSLQKKGIQALEVVTKAARMIEQTFGANHSKVKDEVKPVLDQLVAEYRITNGCF</sequence>
<dbReference type="Gene3D" id="1.25.40.10">
    <property type="entry name" value="Tetratricopeptide repeat domain"/>
    <property type="match status" value="1"/>
</dbReference>
<dbReference type="SUPFAM" id="SSF48452">
    <property type="entry name" value="TPR-like"/>
    <property type="match status" value="1"/>
</dbReference>
<proteinExistence type="predicted"/>
<dbReference type="Gene3D" id="6.10.140.2220">
    <property type="match status" value="1"/>
</dbReference>
<dbReference type="Gene3D" id="1.25.40.970">
    <property type="match status" value="1"/>
</dbReference>
<feature type="domain" description="MYND-type" evidence="5">
    <location>
        <begin position="41"/>
        <end position="78"/>
    </location>
</feature>
<dbReference type="Proteomes" id="UP000826195">
    <property type="component" value="Unassembled WGS sequence"/>
</dbReference>
<keyword evidence="7" id="KW-1185">Reference proteome</keyword>
<dbReference type="InterPro" id="IPR002893">
    <property type="entry name" value="Znf_MYND"/>
</dbReference>
<dbReference type="Gene3D" id="2.170.270.10">
    <property type="entry name" value="SET domain"/>
    <property type="match status" value="1"/>
</dbReference>
<dbReference type="Pfam" id="PF01753">
    <property type="entry name" value="zf-MYND"/>
    <property type="match status" value="1"/>
</dbReference>
<keyword evidence="1" id="KW-0479">Metal-binding</keyword>